<dbReference type="EMBL" id="SDDG01000124">
    <property type="protein sequence ID" value="TCY77494.1"/>
    <property type="molecule type" value="Genomic_DNA"/>
</dbReference>
<evidence type="ECO:0000313" key="3">
    <source>
        <dbReference type="EMBL" id="TCY29646.1"/>
    </source>
</evidence>
<evidence type="ECO:0000259" key="2">
    <source>
        <dbReference type="Pfam" id="PF10106"/>
    </source>
</evidence>
<dbReference type="RefSeq" id="WP_085868206.1">
    <property type="nucleotide sequence ID" value="NZ_JAGSZW010000050.1"/>
</dbReference>
<gene>
    <name evidence="4" type="ORF">ETH36_26320</name>
    <name evidence="3" type="ORF">ETH48_26450</name>
</gene>
<dbReference type="AlphaFoldDB" id="A0A483UWN4"/>
<dbReference type="InterPro" id="IPR018769">
    <property type="entry name" value="VgrG2_DUF2345"/>
</dbReference>
<feature type="domain" description="DUF2345" evidence="2">
    <location>
        <begin position="1"/>
        <end position="36"/>
    </location>
</feature>
<comment type="caution">
    <text evidence="4">The sequence shown here is derived from an EMBL/GenBank/DDBJ whole genome shotgun (WGS) entry which is preliminary data.</text>
</comment>
<reference evidence="4" key="1">
    <citation type="submission" date="2019-01" db="EMBL/GenBank/DDBJ databases">
        <authorList>
            <person name="Lista F."/>
            <person name="Anselmo A."/>
        </authorList>
    </citation>
    <scope>NUCLEOTIDE SEQUENCE</scope>
    <source>
        <strain evidence="4">15R</strain>
        <strain evidence="3">17R</strain>
    </source>
</reference>
<accession>A0A483UWN4</accession>
<feature type="region of interest" description="Disordered" evidence="1">
    <location>
        <begin position="40"/>
        <end position="65"/>
    </location>
</feature>
<proteinExistence type="predicted"/>
<organism evidence="4">
    <name type="scientific">Klebsiella pneumoniae</name>
    <dbReference type="NCBI Taxonomy" id="573"/>
    <lineage>
        <taxon>Bacteria</taxon>
        <taxon>Pseudomonadati</taxon>
        <taxon>Pseudomonadota</taxon>
        <taxon>Gammaproteobacteria</taxon>
        <taxon>Enterobacterales</taxon>
        <taxon>Enterobacteriaceae</taxon>
        <taxon>Klebsiella/Raoultella group</taxon>
        <taxon>Klebsiella</taxon>
        <taxon>Klebsiella pneumoniae complex</taxon>
    </lineage>
</organism>
<feature type="non-terminal residue" evidence="4">
    <location>
        <position position="1"/>
    </location>
</feature>
<name>A0A483UWN4_KLEPN</name>
<evidence type="ECO:0000313" key="4">
    <source>
        <dbReference type="EMBL" id="TCY77494.1"/>
    </source>
</evidence>
<evidence type="ECO:0000256" key="1">
    <source>
        <dbReference type="SAM" id="MobiDB-lite"/>
    </source>
</evidence>
<protein>
    <submittedName>
        <fullName evidence="4">DUF2345 domain-containing protein</fullName>
    </submittedName>
</protein>
<dbReference type="Pfam" id="PF10106">
    <property type="entry name" value="DUF2345"/>
    <property type="match status" value="1"/>
</dbReference>
<dbReference type="EMBL" id="SDDE01000105">
    <property type="protein sequence ID" value="TCY29646.1"/>
    <property type="molecule type" value="Genomic_DNA"/>
</dbReference>
<sequence>AKKRVTINGGGSYITLNASGIESATQGEYLTKAGHYGRKEKASKQEDFPNLAPETTEPCSKFRFS</sequence>